<dbReference type="InterPro" id="IPR004113">
    <property type="entry name" value="FAD-bd_oxidored_4_C"/>
</dbReference>
<evidence type="ECO:0000313" key="7">
    <source>
        <dbReference type="EMBL" id="QIP41561.1"/>
    </source>
</evidence>
<comment type="similarity">
    <text evidence="2">Belongs to the FAD-binding oxidoreductase/transferase type 4 family.</text>
</comment>
<dbReference type="Proteomes" id="UP000502345">
    <property type="component" value="Chromosome"/>
</dbReference>
<comment type="cofactor">
    <cofactor evidence="1">
        <name>FAD</name>
        <dbReference type="ChEBI" id="CHEBI:57692"/>
    </cofactor>
</comment>
<proteinExistence type="inferred from homology"/>
<evidence type="ECO:0000256" key="5">
    <source>
        <dbReference type="ARBA" id="ARBA00023002"/>
    </source>
</evidence>
<dbReference type="Pfam" id="PF02913">
    <property type="entry name" value="FAD-oxidase_C"/>
    <property type="match status" value="1"/>
</dbReference>
<dbReference type="AlphaFoldDB" id="A0A6G9CY84"/>
<sequence length="474" mass="50161">MGFDSGAVMPPHCHIEPAYDRRVDGLRNALADVVGHRFVVDDADVLATRSTDQTGRYSGRASALVRPGNTAEVSAVLNVCRSRGVPVTIQGGRTGLVAGTVPEHDDVLLSTERLEAIGEVDVAAGRIAVGAGATLAQVHSAAAAARLKFGVDIASRDTATIGGMVSTNAGGLHTVRYGNMAEQVLGLEVVLPDGTTVRRSPKVLSDNSGYNLPALWVGSEGTLGVVTAVDLKLRRVPTHRVTTLTGFDRLQDVVDAGRTLRTLDGVDALELLDGRGLELAARHLNAAVPTGRPWYLLAEVSAAHDPLEDLAELLERIDPPENPAVAVDDPGSTRLWAARECFAEVVGLFGPPLKFDAALPLDSLATFAEDAAAVIASRAPEAIPILFGHVAEGNIHLNVLNCPNADTVYRSVLELVRDHGGNVSSEHGVGSLKRNYLDLALSAEDIATMWAIKRALDPSDYLNRAVMFPDALRH</sequence>
<evidence type="ECO:0000256" key="1">
    <source>
        <dbReference type="ARBA" id="ARBA00001974"/>
    </source>
</evidence>
<dbReference type="PANTHER" id="PTHR43716:SF1">
    <property type="entry name" value="D-2-HYDROXYGLUTARATE DEHYDROGENASE, MITOCHONDRIAL"/>
    <property type="match status" value="1"/>
</dbReference>
<dbReference type="GO" id="GO:0071949">
    <property type="term" value="F:FAD binding"/>
    <property type="evidence" value="ECO:0007669"/>
    <property type="project" value="InterPro"/>
</dbReference>
<dbReference type="PANTHER" id="PTHR43716">
    <property type="entry name" value="D-2-HYDROXYGLUTARATE DEHYDROGENASE, MITOCHONDRIAL"/>
    <property type="match status" value="1"/>
</dbReference>
<keyword evidence="5" id="KW-0560">Oxidoreductase</keyword>
<dbReference type="SUPFAM" id="SSF55103">
    <property type="entry name" value="FAD-linked oxidases, C-terminal domain"/>
    <property type="match status" value="1"/>
</dbReference>
<dbReference type="InterPro" id="IPR016164">
    <property type="entry name" value="FAD-linked_Oxase-like_C"/>
</dbReference>
<feature type="domain" description="FAD-binding PCMH-type" evidence="6">
    <location>
        <begin position="57"/>
        <end position="236"/>
    </location>
</feature>
<evidence type="ECO:0000313" key="8">
    <source>
        <dbReference type="Proteomes" id="UP000502345"/>
    </source>
</evidence>
<dbReference type="Gene3D" id="3.30.43.10">
    <property type="entry name" value="Uridine Diphospho-n-acetylenolpyruvylglucosamine Reductase, domain 2"/>
    <property type="match status" value="1"/>
</dbReference>
<dbReference type="Gene3D" id="3.30.70.2190">
    <property type="match status" value="1"/>
</dbReference>
<dbReference type="InterPro" id="IPR016169">
    <property type="entry name" value="FAD-bd_PCMH_sub2"/>
</dbReference>
<accession>A0A6G9CY84</accession>
<dbReference type="GO" id="GO:0016491">
    <property type="term" value="F:oxidoreductase activity"/>
    <property type="evidence" value="ECO:0007669"/>
    <property type="project" value="UniProtKB-KW"/>
</dbReference>
<dbReference type="InterPro" id="IPR036318">
    <property type="entry name" value="FAD-bd_PCMH-like_sf"/>
</dbReference>
<dbReference type="Pfam" id="PF01565">
    <property type="entry name" value="FAD_binding_4"/>
    <property type="match status" value="1"/>
</dbReference>
<evidence type="ECO:0000256" key="3">
    <source>
        <dbReference type="ARBA" id="ARBA00022630"/>
    </source>
</evidence>
<dbReference type="InterPro" id="IPR006094">
    <property type="entry name" value="Oxid_FAD_bind_N"/>
</dbReference>
<dbReference type="GO" id="GO:0022904">
    <property type="term" value="P:respiratory electron transport chain"/>
    <property type="evidence" value="ECO:0007669"/>
    <property type="project" value="TreeGrafter"/>
</dbReference>
<organism evidence="7 8">
    <name type="scientific">Rhodococcus erythropolis</name>
    <name type="common">Arthrobacter picolinophilus</name>
    <dbReference type="NCBI Taxonomy" id="1833"/>
    <lineage>
        <taxon>Bacteria</taxon>
        <taxon>Bacillati</taxon>
        <taxon>Actinomycetota</taxon>
        <taxon>Actinomycetes</taxon>
        <taxon>Mycobacteriales</taxon>
        <taxon>Nocardiaceae</taxon>
        <taxon>Rhodococcus</taxon>
        <taxon>Rhodococcus erythropolis group</taxon>
    </lineage>
</organism>
<dbReference type="Gene3D" id="3.30.465.10">
    <property type="match status" value="1"/>
</dbReference>
<name>A0A6G9CY84_RHOER</name>
<dbReference type="Gene3D" id="1.10.45.10">
    <property type="entry name" value="Vanillyl-alcohol Oxidase, Chain A, domain 4"/>
    <property type="match status" value="1"/>
</dbReference>
<protein>
    <submittedName>
        <fullName evidence="7">Oxidoreductase</fullName>
    </submittedName>
</protein>
<dbReference type="SUPFAM" id="SSF56176">
    <property type="entry name" value="FAD-binding/transporter-associated domain-like"/>
    <property type="match status" value="1"/>
</dbReference>
<keyword evidence="4" id="KW-0274">FAD</keyword>
<gene>
    <name evidence="7" type="ORF">G9444_4318</name>
</gene>
<reference evidence="7 8" key="1">
    <citation type="submission" date="2020-03" db="EMBL/GenBank/DDBJ databases">
        <title>Screen low temperature-resistant strains for efficient degradation of petroleum hydrocarbons under the low temperature.</title>
        <authorList>
            <person name="Wang Y."/>
            <person name="Chen J."/>
        </authorList>
    </citation>
    <scope>NUCLEOTIDE SEQUENCE [LARGE SCALE GENOMIC DNA]</scope>
    <source>
        <strain evidence="7 8">KB1</strain>
    </source>
</reference>
<dbReference type="InterPro" id="IPR016171">
    <property type="entry name" value="Vanillyl_alc_oxidase_C-sub2"/>
</dbReference>
<dbReference type="InterPro" id="IPR016167">
    <property type="entry name" value="FAD-bd_PCMH_sub1"/>
</dbReference>
<dbReference type="InterPro" id="IPR016166">
    <property type="entry name" value="FAD-bd_PCMH"/>
</dbReference>
<dbReference type="EMBL" id="CP050124">
    <property type="protein sequence ID" value="QIP41561.1"/>
    <property type="molecule type" value="Genomic_DNA"/>
</dbReference>
<keyword evidence="3" id="KW-0285">Flavoprotein</keyword>
<evidence type="ECO:0000256" key="2">
    <source>
        <dbReference type="ARBA" id="ARBA00008000"/>
    </source>
</evidence>
<dbReference type="PROSITE" id="PS51387">
    <property type="entry name" value="FAD_PCMH"/>
    <property type="match status" value="1"/>
</dbReference>
<evidence type="ECO:0000259" key="6">
    <source>
        <dbReference type="PROSITE" id="PS51387"/>
    </source>
</evidence>
<dbReference type="Gene3D" id="3.30.70.2740">
    <property type="match status" value="1"/>
</dbReference>
<evidence type="ECO:0000256" key="4">
    <source>
        <dbReference type="ARBA" id="ARBA00022827"/>
    </source>
</evidence>
<dbReference type="InterPro" id="IPR051264">
    <property type="entry name" value="FAD-oxidored/transferase_4"/>
</dbReference>